<dbReference type="EMBL" id="CM029049">
    <property type="protein sequence ID" value="KAG2570380.1"/>
    <property type="molecule type" value="Genomic_DNA"/>
</dbReference>
<gene>
    <name evidence="2" type="ORF">PVAP13_7KG105100</name>
</gene>
<sequence>MAIARATAMNKCAAAMMFALLLVSAATAIDKNCNIPVTALEQCVLDVENSISIVQPKCCDQMAKQFGCGCVLRDILVKYGRYDPQKPFCPEGTACDRV</sequence>
<protein>
    <recommendedName>
        <fullName evidence="4">Bifunctional inhibitor/plant lipid transfer protein/seed storage helical domain-containing protein</fullName>
    </recommendedName>
</protein>
<dbReference type="AlphaFoldDB" id="A0A8T0Q916"/>
<evidence type="ECO:0000256" key="1">
    <source>
        <dbReference type="SAM" id="SignalP"/>
    </source>
</evidence>
<evidence type="ECO:0000313" key="3">
    <source>
        <dbReference type="Proteomes" id="UP000823388"/>
    </source>
</evidence>
<keyword evidence="1" id="KW-0732">Signal</keyword>
<feature type="signal peptide" evidence="1">
    <location>
        <begin position="1"/>
        <end position="28"/>
    </location>
</feature>
<dbReference type="Proteomes" id="UP000823388">
    <property type="component" value="Chromosome 7K"/>
</dbReference>
<comment type="caution">
    <text evidence="2">The sequence shown here is derived from an EMBL/GenBank/DDBJ whole genome shotgun (WGS) entry which is preliminary data.</text>
</comment>
<evidence type="ECO:0000313" key="2">
    <source>
        <dbReference type="EMBL" id="KAG2570380.1"/>
    </source>
</evidence>
<reference evidence="2" key="1">
    <citation type="submission" date="2020-05" db="EMBL/GenBank/DDBJ databases">
        <title>WGS assembly of Panicum virgatum.</title>
        <authorList>
            <person name="Lovell J.T."/>
            <person name="Jenkins J."/>
            <person name="Shu S."/>
            <person name="Juenger T.E."/>
            <person name="Schmutz J."/>
        </authorList>
    </citation>
    <scope>NUCLEOTIDE SEQUENCE</scope>
    <source>
        <strain evidence="2">AP13</strain>
    </source>
</reference>
<evidence type="ECO:0008006" key="4">
    <source>
        <dbReference type="Google" id="ProtNLM"/>
    </source>
</evidence>
<proteinExistence type="predicted"/>
<organism evidence="2 3">
    <name type="scientific">Panicum virgatum</name>
    <name type="common">Blackwell switchgrass</name>
    <dbReference type="NCBI Taxonomy" id="38727"/>
    <lineage>
        <taxon>Eukaryota</taxon>
        <taxon>Viridiplantae</taxon>
        <taxon>Streptophyta</taxon>
        <taxon>Embryophyta</taxon>
        <taxon>Tracheophyta</taxon>
        <taxon>Spermatophyta</taxon>
        <taxon>Magnoliopsida</taxon>
        <taxon>Liliopsida</taxon>
        <taxon>Poales</taxon>
        <taxon>Poaceae</taxon>
        <taxon>PACMAD clade</taxon>
        <taxon>Panicoideae</taxon>
        <taxon>Panicodae</taxon>
        <taxon>Paniceae</taxon>
        <taxon>Panicinae</taxon>
        <taxon>Panicum</taxon>
        <taxon>Panicum sect. Hiantes</taxon>
    </lineage>
</organism>
<accession>A0A8T0Q916</accession>
<keyword evidence="3" id="KW-1185">Reference proteome</keyword>
<name>A0A8T0Q916_PANVG</name>
<feature type="chain" id="PRO_5035909824" description="Bifunctional inhibitor/plant lipid transfer protein/seed storage helical domain-containing protein" evidence="1">
    <location>
        <begin position="29"/>
        <end position="98"/>
    </location>
</feature>